<gene>
    <name evidence="2" type="ORF">ACE1CI_18325</name>
</gene>
<feature type="domain" description="GH15-like" evidence="1">
    <location>
        <begin position="2"/>
        <end position="48"/>
    </location>
</feature>
<protein>
    <submittedName>
        <fullName evidence="2">Glycoside hydrolase family 15 protein</fullName>
    </submittedName>
</protein>
<keyword evidence="2" id="KW-0378">Hydrolase</keyword>
<dbReference type="InterPro" id="IPR012341">
    <property type="entry name" value="6hp_glycosidase-like_sf"/>
</dbReference>
<dbReference type="Gene3D" id="1.50.10.10">
    <property type="match status" value="1"/>
</dbReference>
<dbReference type="SUPFAM" id="SSF48208">
    <property type="entry name" value="Six-hairpin glycosidases"/>
    <property type="match status" value="2"/>
</dbReference>
<reference evidence="2 3" key="1">
    <citation type="submission" date="2024-09" db="EMBL/GenBank/DDBJ databases">
        <title>Floridaenema gen nov. (Aerosakkonemataceae, Aerosakkonematales ord. nov., Cyanobacteria) from benthic tropical and subtropical fresh waters, with the description of four new species.</title>
        <authorList>
            <person name="Moretto J.A."/>
            <person name="Berthold D.E."/>
            <person name="Lefler F.W."/>
            <person name="Huang I.-S."/>
            <person name="Laughinghouse H. IV."/>
        </authorList>
    </citation>
    <scope>NUCLEOTIDE SEQUENCE [LARGE SCALE GENOMIC DNA]</scope>
    <source>
        <strain evidence="2 3">BLCC-F50</strain>
    </source>
</reference>
<evidence type="ECO:0000313" key="3">
    <source>
        <dbReference type="Proteomes" id="UP001576784"/>
    </source>
</evidence>
<proteinExistence type="predicted"/>
<dbReference type="RefSeq" id="WP_413264510.1">
    <property type="nucleotide sequence ID" value="NZ_JBHFNR010000131.1"/>
</dbReference>
<dbReference type="Proteomes" id="UP001576784">
    <property type="component" value="Unassembled WGS sequence"/>
</dbReference>
<keyword evidence="3" id="KW-1185">Reference proteome</keyword>
<comment type="caution">
    <text evidence="2">The sequence shown here is derived from an EMBL/GenBank/DDBJ whole genome shotgun (WGS) entry which is preliminary data.</text>
</comment>
<evidence type="ECO:0000313" key="2">
    <source>
        <dbReference type="EMBL" id="MFB2894869.1"/>
    </source>
</evidence>
<accession>A0ABV4XT39</accession>
<dbReference type="PANTHER" id="PTHR31616">
    <property type="entry name" value="TREHALASE"/>
    <property type="match status" value="1"/>
</dbReference>
<organism evidence="2 3">
    <name type="scientific">Floridaenema flaviceps BLCC-F50</name>
    <dbReference type="NCBI Taxonomy" id="3153642"/>
    <lineage>
        <taxon>Bacteria</taxon>
        <taxon>Bacillati</taxon>
        <taxon>Cyanobacteriota</taxon>
        <taxon>Cyanophyceae</taxon>
        <taxon>Oscillatoriophycideae</taxon>
        <taxon>Aerosakkonematales</taxon>
        <taxon>Aerosakkonemataceae</taxon>
        <taxon>Floridanema</taxon>
        <taxon>Floridanema flaviceps</taxon>
    </lineage>
</organism>
<dbReference type="Pfam" id="PF00723">
    <property type="entry name" value="Glyco_hydro_15"/>
    <property type="match status" value="1"/>
</dbReference>
<sequence length="112" mass="13340">MRDLLNWVCDNWEQPDSDIWEVRSGKQQFVYSKLMCWVALDRGIRLADMCWVALDRGIRLADKRSFPAEREKWLNNRDRIYEQLMEKGWNASRQSFVVNKSNMANLKPGKSE</sequence>
<dbReference type="GO" id="GO:0016787">
    <property type="term" value="F:hydrolase activity"/>
    <property type="evidence" value="ECO:0007669"/>
    <property type="project" value="UniProtKB-KW"/>
</dbReference>
<dbReference type="InterPro" id="IPR008928">
    <property type="entry name" value="6-hairpin_glycosidase_sf"/>
</dbReference>
<name>A0ABV4XT39_9CYAN</name>
<dbReference type="InterPro" id="IPR011613">
    <property type="entry name" value="GH15-like"/>
</dbReference>
<dbReference type="EMBL" id="JBHFNR010000131">
    <property type="protein sequence ID" value="MFB2894869.1"/>
    <property type="molecule type" value="Genomic_DNA"/>
</dbReference>
<dbReference type="PANTHER" id="PTHR31616:SF0">
    <property type="entry name" value="GLUCAN 1,4-ALPHA-GLUCOSIDASE"/>
    <property type="match status" value="1"/>
</dbReference>
<evidence type="ECO:0000259" key="1">
    <source>
        <dbReference type="Pfam" id="PF00723"/>
    </source>
</evidence>